<organism evidence="2 3">
    <name type="scientific">Draconibacterium orientale</name>
    <dbReference type="NCBI Taxonomy" id="1168034"/>
    <lineage>
        <taxon>Bacteria</taxon>
        <taxon>Pseudomonadati</taxon>
        <taxon>Bacteroidota</taxon>
        <taxon>Bacteroidia</taxon>
        <taxon>Marinilabiliales</taxon>
        <taxon>Prolixibacteraceae</taxon>
        <taxon>Draconibacterium</taxon>
    </lineage>
</organism>
<reference evidence="2 3" key="1">
    <citation type="submission" date="2014-03" db="EMBL/GenBank/DDBJ databases">
        <title>Complete genome sequence of a deeply braunched marine Bacteroidia bacterium Draconibacterium orientale type strain FH5T.</title>
        <authorList>
            <person name="Li X."/>
            <person name="Wang X."/>
            <person name="Xie Z."/>
            <person name="Du Z."/>
            <person name="Chen G."/>
        </authorList>
    </citation>
    <scope>NUCLEOTIDE SEQUENCE [LARGE SCALE GENOMIC DNA]</scope>
    <source>
        <strain evidence="2 3">FH5</strain>
    </source>
</reference>
<proteinExistence type="predicted"/>
<dbReference type="EMBL" id="CP007451">
    <property type="protein sequence ID" value="AHW61881.1"/>
    <property type="molecule type" value="Genomic_DNA"/>
</dbReference>
<evidence type="ECO:0000313" key="3">
    <source>
        <dbReference type="Proteomes" id="UP000023772"/>
    </source>
</evidence>
<evidence type="ECO:0000313" key="2">
    <source>
        <dbReference type="EMBL" id="AHW61881.1"/>
    </source>
</evidence>
<feature type="region of interest" description="Disordered" evidence="1">
    <location>
        <begin position="56"/>
        <end position="75"/>
    </location>
</feature>
<gene>
    <name evidence="2" type="ORF">FH5T_10210</name>
</gene>
<dbReference type="Proteomes" id="UP000023772">
    <property type="component" value="Chromosome"/>
</dbReference>
<accession>A0ABM5QDY2</accession>
<name>A0ABM5QDY2_9BACT</name>
<sequence>MLLGYFVLRPTNAISSCKEKSGATKTERDTSSHQRAINIKMLLQLFQPCWQRHDLQNRTSGGHPAGTRFKLAPAG</sequence>
<evidence type="ECO:0000256" key="1">
    <source>
        <dbReference type="SAM" id="MobiDB-lite"/>
    </source>
</evidence>
<protein>
    <submittedName>
        <fullName evidence="2">Uncharacterized protein</fullName>
    </submittedName>
</protein>
<keyword evidence="3" id="KW-1185">Reference proteome</keyword>